<comment type="subcellular location">
    <subcellularLocation>
        <location evidence="1">Cell membrane</location>
        <topology evidence="1">Single-pass membrane protein</topology>
    </subcellularLocation>
    <subcellularLocation>
        <location evidence="7">Cell membrane</location>
        <topology evidence="7">Single-pass type II membrane protein</topology>
    </subcellularLocation>
</comment>
<reference evidence="10" key="1">
    <citation type="submission" date="2016-10" db="EMBL/GenBank/DDBJ databases">
        <authorList>
            <person name="Varghese N."/>
            <person name="Submissions S."/>
        </authorList>
    </citation>
    <scope>NUCLEOTIDE SEQUENCE [LARGE SCALE GENOMIC DNA]</scope>
    <source>
        <strain evidence="10">CGMCC 1.7061</strain>
    </source>
</reference>
<evidence type="ECO:0000256" key="7">
    <source>
        <dbReference type="RuleBase" id="RU003879"/>
    </source>
</evidence>
<sequence>MISLQPDQPRSQKSLLDRVEDSLLPLINLVFLLLMFFIVSGKLAETPLPELPTATSEQPHQPPIADLVVHADGRWLVNGQPVTTEALGQALPEVQEGQALRIAAEGQLTMAALDQLLRQLEQLGYDEVILLTEPTS</sequence>
<evidence type="ECO:0000256" key="5">
    <source>
        <dbReference type="ARBA" id="ARBA00022989"/>
    </source>
</evidence>
<evidence type="ECO:0000313" key="10">
    <source>
        <dbReference type="Proteomes" id="UP000198519"/>
    </source>
</evidence>
<dbReference type="EMBL" id="FOUE01000001">
    <property type="protein sequence ID" value="SFL97054.1"/>
    <property type="molecule type" value="Genomic_DNA"/>
</dbReference>
<evidence type="ECO:0000256" key="4">
    <source>
        <dbReference type="ARBA" id="ARBA00022692"/>
    </source>
</evidence>
<protein>
    <submittedName>
        <fullName evidence="9">Outer membrane transport energization protein ExbD</fullName>
    </submittedName>
</protein>
<dbReference type="GO" id="GO:0015031">
    <property type="term" value="P:protein transport"/>
    <property type="evidence" value="ECO:0007669"/>
    <property type="project" value="UniProtKB-KW"/>
</dbReference>
<evidence type="ECO:0000256" key="2">
    <source>
        <dbReference type="ARBA" id="ARBA00005811"/>
    </source>
</evidence>
<keyword evidence="10" id="KW-1185">Reference proteome</keyword>
<evidence type="ECO:0000313" key="9">
    <source>
        <dbReference type="EMBL" id="SFL97054.1"/>
    </source>
</evidence>
<dbReference type="InterPro" id="IPR003400">
    <property type="entry name" value="ExbD"/>
</dbReference>
<dbReference type="Proteomes" id="UP000198519">
    <property type="component" value="Unassembled WGS sequence"/>
</dbReference>
<evidence type="ECO:0000256" key="6">
    <source>
        <dbReference type="ARBA" id="ARBA00023136"/>
    </source>
</evidence>
<dbReference type="PANTHER" id="PTHR30558:SF3">
    <property type="entry name" value="BIOPOLYMER TRANSPORT PROTEIN EXBD-RELATED"/>
    <property type="match status" value="1"/>
</dbReference>
<dbReference type="STRING" id="488535.SAMN04487963_0795"/>
<evidence type="ECO:0000256" key="8">
    <source>
        <dbReference type="SAM" id="Phobius"/>
    </source>
</evidence>
<dbReference type="PANTHER" id="PTHR30558">
    <property type="entry name" value="EXBD MEMBRANE COMPONENT OF PMF-DRIVEN MACROMOLECULE IMPORT SYSTEM"/>
    <property type="match status" value="1"/>
</dbReference>
<dbReference type="GO" id="GO:0022857">
    <property type="term" value="F:transmembrane transporter activity"/>
    <property type="evidence" value="ECO:0007669"/>
    <property type="project" value="InterPro"/>
</dbReference>
<keyword evidence="6 8" id="KW-0472">Membrane</keyword>
<proteinExistence type="inferred from homology"/>
<dbReference type="Pfam" id="PF02472">
    <property type="entry name" value="ExbD"/>
    <property type="match status" value="1"/>
</dbReference>
<evidence type="ECO:0000256" key="3">
    <source>
        <dbReference type="ARBA" id="ARBA00022475"/>
    </source>
</evidence>
<keyword evidence="5 8" id="KW-1133">Transmembrane helix</keyword>
<evidence type="ECO:0000256" key="1">
    <source>
        <dbReference type="ARBA" id="ARBA00004162"/>
    </source>
</evidence>
<keyword evidence="3" id="KW-1003">Cell membrane</keyword>
<comment type="similarity">
    <text evidence="2 7">Belongs to the ExbD/TolR family.</text>
</comment>
<dbReference type="RefSeq" id="WP_092020568.1">
    <property type="nucleotide sequence ID" value="NZ_FOUE01000001.1"/>
</dbReference>
<dbReference type="GO" id="GO:0005886">
    <property type="term" value="C:plasma membrane"/>
    <property type="evidence" value="ECO:0007669"/>
    <property type="project" value="UniProtKB-SubCell"/>
</dbReference>
<accession>A0A1I4M1H2</accession>
<dbReference type="OrthoDB" id="6371949at2"/>
<organism evidence="9 10">
    <name type="scientific">Marinobacter zhejiangensis</name>
    <dbReference type="NCBI Taxonomy" id="488535"/>
    <lineage>
        <taxon>Bacteria</taxon>
        <taxon>Pseudomonadati</taxon>
        <taxon>Pseudomonadota</taxon>
        <taxon>Gammaproteobacteria</taxon>
        <taxon>Pseudomonadales</taxon>
        <taxon>Marinobacteraceae</taxon>
        <taxon>Marinobacter</taxon>
    </lineage>
</organism>
<dbReference type="AlphaFoldDB" id="A0A1I4M1H2"/>
<keyword evidence="7" id="KW-0813">Transport</keyword>
<name>A0A1I4M1H2_9GAMM</name>
<feature type="transmembrane region" description="Helical" evidence="8">
    <location>
        <begin position="22"/>
        <end position="39"/>
    </location>
</feature>
<keyword evidence="7" id="KW-0653">Protein transport</keyword>
<gene>
    <name evidence="9" type="ORF">SAMN04487963_0795</name>
</gene>
<keyword evidence="4 7" id="KW-0812">Transmembrane</keyword>